<evidence type="ECO:0000313" key="8">
    <source>
        <dbReference type="EMBL" id="RVU29744.1"/>
    </source>
</evidence>
<evidence type="ECO:0000256" key="1">
    <source>
        <dbReference type="ARBA" id="ARBA00004651"/>
    </source>
</evidence>
<dbReference type="RefSeq" id="WP_127695027.1">
    <property type="nucleotide sequence ID" value="NZ_SACQ01000007.1"/>
</dbReference>
<comment type="subcellular location">
    <subcellularLocation>
        <location evidence="1">Cell membrane</location>
        <topology evidence="1">Multi-pass membrane protein</topology>
    </subcellularLocation>
</comment>
<reference evidence="8 9" key="1">
    <citation type="submission" date="2019-01" db="EMBL/GenBank/DDBJ databases">
        <authorList>
            <person name="Chen W.-M."/>
        </authorList>
    </citation>
    <scope>NUCLEOTIDE SEQUENCE [LARGE SCALE GENOMIC DNA]</scope>
    <source>
        <strain evidence="8 9">HPM-16</strain>
    </source>
</reference>
<dbReference type="Proteomes" id="UP000282818">
    <property type="component" value="Unassembled WGS sequence"/>
</dbReference>
<dbReference type="EMBL" id="SACQ01000007">
    <property type="protein sequence ID" value="RVU29744.1"/>
    <property type="molecule type" value="Genomic_DNA"/>
</dbReference>
<evidence type="ECO:0000259" key="7">
    <source>
        <dbReference type="Pfam" id="PF02687"/>
    </source>
</evidence>
<evidence type="ECO:0000256" key="3">
    <source>
        <dbReference type="ARBA" id="ARBA00022692"/>
    </source>
</evidence>
<dbReference type="PANTHER" id="PTHR30287">
    <property type="entry name" value="MEMBRANE COMPONENT OF PREDICTED ABC SUPERFAMILY METABOLITE UPTAKE TRANSPORTER"/>
    <property type="match status" value="1"/>
</dbReference>
<feature type="transmembrane region" description="Helical" evidence="6">
    <location>
        <begin position="387"/>
        <end position="404"/>
    </location>
</feature>
<feature type="transmembrane region" description="Helical" evidence="6">
    <location>
        <begin position="410"/>
        <end position="432"/>
    </location>
</feature>
<feature type="transmembrane region" description="Helical" evidence="6">
    <location>
        <begin position="745"/>
        <end position="768"/>
    </location>
</feature>
<proteinExistence type="predicted"/>
<comment type="caution">
    <text evidence="8">The sequence shown here is derived from an EMBL/GenBank/DDBJ whole genome shotgun (WGS) entry which is preliminary data.</text>
</comment>
<dbReference type="GO" id="GO:0005886">
    <property type="term" value="C:plasma membrane"/>
    <property type="evidence" value="ECO:0007669"/>
    <property type="project" value="UniProtKB-SubCell"/>
</dbReference>
<feature type="domain" description="ABC3 transporter permease C-terminal" evidence="7">
    <location>
        <begin position="696"/>
        <end position="797"/>
    </location>
</feature>
<accession>A0A437Q5G4</accession>
<sequence>MIAKLARRQLFSQLRRSDWRALLISIFLMTSLITLLSLTGDRLQKSVAQRSADFLGADMVLSSSRPLADTWQQDAQKLGLQSAPVIQFASMTEAGDAMLLASIRAVTPPYPLRGEITLQEAAATTLPELGNIWAEPNVLSRLGIEVGDTLQIGYSTFTVSHVITASPDRGSGFRSFNPQIIMRSEDLAATGVIAPGSRAQYRLLLAGDADALATFKAESQTQLQSWQRLYEASGDQPTTRNAIGNAGQYLRLSALFALLLGAFAIYLSMRRFAADQQQRTALLLSLGLPRAKLLPLFSWQLVLGWLLAAIPGTFIGLGLHQLMMLTLADLLPKPLPAVDLFALFSSAALAGAVLMLAGLTTLLPLGKASILSLFNPNSDSTFAQNKRLYWILPPGLFLLMVLFVESVVLAALLSVTLLLAGWLAGWVVQRLIHHACSLLKGRLRLMPLLTLRIRQQRQWHRVQGGVLVLLLTLMTVLFFARQDLLQQWQSQLPADTPNRFVINIQPWEKDGVTEWLAEQQIDSQLYPMIRGRITSINGVDKDDAFTPTQLEHNTLNRELNLTFTDAIPAHNTLEAGAWSDAKESISVEQSMATDLGLQLGDTLGFQVGSETFTGRITSIRGVEWASFRPNFYVIFSPGVIDALPATYITSFRLDSSQQGVSKTLLSDFPTLTVIDIEQLLAQAQELISKLSDSASMIMVLTLLSGLVLIITIVQQDLVKRRFEVALLRTMGATERQTRQLDMLEYCMIGCASGLVACFISEGLLALIYQQLLKITPQWHPLLWLCVPAIAVLLLTITGRLVRKPLPLPTSYTLLKSGS</sequence>
<feature type="domain" description="ABC3 transporter permease C-terminal" evidence="7">
    <location>
        <begin position="254"/>
        <end position="366"/>
    </location>
</feature>
<feature type="transmembrane region" description="Helical" evidence="6">
    <location>
        <begin position="462"/>
        <end position="480"/>
    </location>
</feature>
<evidence type="ECO:0000256" key="2">
    <source>
        <dbReference type="ARBA" id="ARBA00022475"/>
    </source>
</evidence>
<feature type="transmembrane region" description="Helical" evidence="6">
    <location>
        <begin position="249"/>
        <end position="269"/>
    </location>
</feature>
<dbReference type="PANTHER" id="PTHR30287:SF1">
    <property type="entry name" value="INNER MEMBRANE PROTEIN"/>
    <property type="match status" value="1"/>
</dbReference>
<organism evidence="8 9">
    <name type="scientific">Neptunomonas marina</name>
    <dbReference type="NCBI Taxonomy" id="1815562"/>
    <lineage>
        <taxon>Bacteria</taxon>
        <taxon>Pseudomonadati</taxon>
        <taxon>Pseudomonadota</taxon>
        <taxon>Gammaproteobacteria</taxon>
        <taxon>Oceanospirillales</taxon>
        <taxon>Oceanospirillaceae</taxon>
        <taxon>Neptunomonas</taxon>
    </lineage>
</organism>
<protein>
    <submittedName>
        <fullName evidence="8">FtsX-like permease family protein</fullName>
    </submittedName>
</protein>
<gene>
    <name evidence="8" type="ORF">EOE65_14420</name>
</gene>
<feature type="transmembrane region" description="Helical" evidence="6">
    <location>
        <begin position="694"/>
        <end position="713"/>
    </location>
</feature>
<dbReference type="InterPro" id="IPR003838">
    <property type="entry name" value="ABC3_permease_C"/>
</dbReference>
<feature type="transmembrane region" description="Helical" evidence="6">
    <location>
        <begin position="21"/>
        <end position="40"/>
    </location>
</feature>
<evidence type="ECO:0000313" key="9">
    <source>
        <dbReference type="Proteomes" id="UP000282818"/>
    </source>
</evidence>
<dbReference type="AlphaFoldDB" id="A0A437Q5G4"/>
<evidence type="ECO:0000256" key="6">
    <source>
        <dbReference type="SAM" id="Phobius"/>
    </source>
</evidence>
<keyword evidence="2" id="KW-1003">Cell membrane</keyword>
<feature type="transmembrane region" description="Helical" evidence="6">
    <location>
        <begin position="296"/>
        <end position="320"/>
    </location>
</feature>
<evidence type="ECO:0000256" key="5">
    <source>
        <dbReference type="ARBA" id="ARBA00023136"/>
    </source>
</evidence>
<keyword evidence="4 6" id="KW-1133">Transmembrane helix</keyword>
<evidence type="ECO:0000256" key="4">
    <source>
        <dbReference type="ARBA" id="ARBA00022989"/>
    </source>
</evidence>
<dbReference type="Pfam" id="PF02687">
    <property type="entry name" value="FtsX"/>
    <property type="match status" value="2"/>
</dbReference>
<feature type="transmembrane region" description="Helical" evidence="6">
    <location>
        <begin position="340"/>
        <end position="366"/>
    </location>
</feature>
<name>A0A437Q5G4_9GAMM</name>
<dbReference type="InterPro" id="IPR038766">
    <property type="entry name" value="Membrane_comp_ABC_pdt"/>
</dbReference>
<keyword evidence="3 6" id="KW-0812">Transmembrane</keyword>
<keyword evidence="9" id="KW-1185">Reference proteome</keyword>
<feature type="transmembrane region" description="Helical" evidence="6">
    <location>
        <begin position="780"/>
        <end position="801"/>
    </location>
</feature>
<keyword evidence="5 6" id="KW-0472">Membrane</keyword>